<feature type="region of interest" description="Disordered" evidence="4">
    <location>
        <begin position="610"/>
        <end position="643"/>
    </location>
</feature>
<dbReference type="SUPFAM" id="SSF57845">
    <property type="entry name" value="B-box zinc-binding domain"/>
    <property type="match status" value="1"/>
</dbReference>
<dbReference type="PROSITE" id="PS50119">
    <property type="entry name" value="ZF_BBOX"/>
    <property type="match status" value="1"/>
</dbReference>
<feature type="compositionally biased region" description="Polar residues" evidence="4">
    <location>
        <begin position="628"/>
        <end position="637"/>
    </location>
</feature>
<evidence type="ECO:0000259" key="6">
    <source>
        <dbReference type="PROSITE" id="PS50119"/>
    </source>
</evidence>
<feature type="domain" description="B box-type" evidence="6">
    <location>
        <begin position="329"/>
        <end position="373"/>
    </location>
</feature>
<feature type="coiled-coil region" evidence="3">
    <location>
        <begin position="434"/>
        <end position="461"/>
    </location>
</feature>
<evidence type="ECO:0000256" key="3">
    <source>
        <dbReference type="SAM" id="Coils"/>
    </source>
</evidence>
<dbReference type="Proteomes" id="UP000054937">
    <property type="component" value="Unassembled WGS sequence"/>
</dbReference>
<dbReference type="InterPro" id="IPR001841">
    <property type="entry name" value="Znf_RING"/>
</dbReference>
<dbReference type="InterPro" id="IPR000315">
    <property type="entry name" value="Znf_B-box"/>
</dbReference>
<feature type="compositionally biased region" description="Polar residues" evidence="4">
    <location>
        <begin position="145"/>
        <end position="165"/>
    </location>
</feature>
<dbReference type="AlphaFoldDB" id="A0A0V0QBL9"/>
<dbReference type="Pfam" id="PF00643">
    <property type="entry name" value="zf-B_box"/>
    <property type="match status" value="1"/>
</dbReference>
<sequence length="969" mass="113964">MNGPSLICSICFNEVSEILQLDCDHQLCLKCSAKIFQLPNIVKCIICEKLTYINEEAQQTLIQLSQKYRTSPLSASQQISARVSPQKQPQSNQKSSQKQKQLQQSNQSIKKTMNKQSQQQNNQSFKTQPSSLKKSQISSIKKNYYPSQQSSILTNKKQNYQSESKASTDKKYQKYRQNQQQNQQNYQQNFLQQQQQQNNIYAQNSSPSKNFQSQNETKNSEKNFFYSEKQEVSRNSPKLARQNNFTQQTIEPSPLKFETNYSSSIVGQNNYGYNSKNQANQFNQVNQDCYNNQSNQCNFGDQSLKQKQNLKSTNYYQEKSQQKIKNEKNQEKMCKYHEQQEAQLFCNSCPGSEQFCQNCSLAGLHRNHDIINLSNLKKNQQQQNQSQFLDFQNQNQAQNRFSPHVKEMIQQIRDIINKLNGKLILNSDQEKLLKKQYQELKDQLTDNFRQVQLELQLKQEQALQELDLDFQLKSQDVQNQHISYLEGLKLFEKFEKNMQVQYESISQNNEDIILEEFQQNQEEFQKIIGKVNQFNQNIGANFLSQNQFQGYQDLIKKLNLIKSSIIQSHQIENNQQHKSALNSLNISQQDKQDFQNQKKLQNQNNNISQYSYSASMSPNRSAFDKNQDNNINKSNYQDAEFQKQDDIYKQKQKYIMINSPSRNTLKSSKEQTPQKKSPQFSQSPIKYSASKINIAENKPQIQITRKQYSSFIELSQSPKYRVNLENTPLQKYQSNKKQDEKVLIPKNGLIISQNNNNNINININKNYNQSKEFEQKQENKDWYLNKVDQIKLSENKKKQQFSKICYGQSYTDKIKGCENQSYASESVKNSLQFKNQMSEKNKKQRDFIEQFEKESDFRMKRSLQNSINMSKFERSPAKRLNKNFGNTSCKNIFQQQKQANQKQLQQQSLNFNNENNTNLWKKLQNQQKNKQIHQSYREDRQKKGSSLGFLDKLGRIKSALNSERKQFII</sequence>
<dbReference type="Gene3D" id="3.30.40.10">
    <property type="entry name" value="Zinc/RING finger domain, C3HC4 (zinc finger)"/>
    <property type="match status" value="1"/>
</dbReference>
<dbReference type="PROSITE" id="PS50089">
    <property type="entry name" value="ZF_RING_2"/>
    <property type="match status" value="1"/>
</dbReference>
<feature type="compositionally biased region" description="Low complexity" evidence="4">
    <location>
        <begin position="84"/>
        <end position="142"/>
    </location>
</feature>
<dbReference type="GO" id="GO:0008270">
    <property type="term" value="F:zinc ion binding"/>
    <property type="evidence" value="ECO:0007669"/>
    <property type="project" value="UniProtKB-KW"/>
</dbReference>
<evidence type="ECO:0000256" key="2">
    <source>
        <dbReference type="PROSITE-ProRule" id="PRU00024"/>
    </source>
</evidence>
<dbReference type="InParanoid" id="A0A0V0QBL9"/>
<keyword evidence="2" id="KW-0862">Zinc</keyword>
<comment type="caution">
    <text evidence="7">The sequence shown here is derived from an EMBL/GenBank/DDBJ whole genome shotgun (WGS) entry which is preliminary data.</text>
</comment>
<evidence type="ECO:0008006" key="9">
    <source>
        <dbReference type="Google" id="ProtNLM"/>
    </source>
</evidence>
<proteinExistence type="predicted"/>
<feature type="compositionally biased region" description="Polar residues" evidence="4">
    <location>
        <begin position="674"/>
        <end position="684"/>
    </location>
</feature>
<feature type="region of interest" description="Disordered" evidence="4">
    <location>
        <begin position="227"/>
        <end position="256"/>
    </location>
</feature>
<feature type="region of interest" description="Disordered" evidence="4">
    <location>
        <begin position="657"/>
        <end position="684"/>
    </location>
</feature>
<feature type="region of interest" description="Disordered" evidence="4">
    <location>
        <begin position="925"/>
        <end position="944"/>
    </location>
</feature>
<dbReference type="CDD" id="cd19756">
    <property type="entry name" value="Bbox2"/>
    <property type="match status" value="1"/>
</dbReference>
<evidence type="ECO:0000259" key="5">
    <source>
        <dbReference type="PROSITE" id="PS50089"/>
    </source>
</evidence>
<dbReference type="CDD" id="cd16449">
    <property type="entry name" value="RING-HC"/>
    <property type="match status" value="1"/>
</dbReference>
<keyword evidence="8" id="KW-1185">Reference proteome</keyword>
<feature type="compositionally biased region" description="Polar residues" evidence="4">
    <location>
        <begin position="233"/>
        <end position="251"/>
    </location>
</feature>
<dbReference type="InterPro" id="IPR013083">
    <property type="entry name" value="Znf_RING/FYVE/PHD"/>
</dbReference>
<keyword evidence="2" id="KW-0863">Zinc-finger</keyword>
<feature type="region of interest" description="Disordered" evidence="4">
    <location>
        <begin position="75"/>
        <end position="195"/>
    </location>
</feature>
<dbReference type="SUPFAM" id="SSF57850">
    <property type="entry name" value="RING/U-box"/>
    <property type="match status" value="1"/>
</dbReference>
<keyword evidence="1" id="KW-0479">Metal-binding</keyword>
<evidence type="ECO:0000313" key="7">
    <source>
        <dbReference type="EMBL" id="KRW99644.1"/>
    </source>
</evidence>
<accession>A0A0V0QBL9</accession>
<organism evidence="7 8">
    <name type="scientific">Pseudocohnilembus persalinus</name>
    <name type="common">Ciliate</name>
    <dbReference type="NCBI Taxonomy" id="266149"/>
    <lineage>
        <taxon>Eukaryota</taxon>
        <taxon>Sar</taxon>
        <taxon>Alveolata</taxon>
        <taxon>Ciliophora</taxon>
        <taxon>Intramacronucleata</taxon>
        <taxon>Oligohymenophorea</taxon>
        <taxon>Scuticociliatia</taxon>
        <taxon>Philasterida</taxon>
        <taxon>Pseudocohnilembidae</taxon>
        <taxon>Pseudocohnilembus</taxon>
    </lineage>
</organism>
<feature type="compositionally biased region" description="Low complexity" evidence="4">
    <location>
        <begin position="175"/>
        <end position="195"/>
    </location>
</feature>
<evidence type="ECO:0000313" key="8">
    <source>
        <dbReference type="Proteomes" id="UP000054937"/>
    </source>
</evidence>
<evidence type="ECO:0000256" key="1">
    <source>
        <dbReference type="ARBA" id="ARBA00022723"/>
    </source>
</evidence>
<protein>
    <recommendedName>
        <fullName evidence="9">RING-type domain-containing protein</fullName>
    </recommendedName>
</protein>
<dbReference type="SMART" id="SM00336">
    <property type="entry name" value="BBOX"/>
    <property type="match status" value="1"/>
</dbReference>
<dbReference type="EMBL" id="LDAU01000205">
    <property type="protein sequence ID" value="KRW99644.1"/>
    <property type="molecule type" value="Genomic_DNA"/>
</dbReference>
<dbReference type="Gene3D" id="3.30.160.60">
    <property type="entry name" value="Classic Zinc Finger"/>
    <property type="match status" value="1"/>
</dbReference>
<feature type="domain" description="RING-type" evidence="5">
    <location>
        <begin position="8"/>
        <end position="48"/>
    </location>
</feature>
<gene>
    <name evidence="7" type="ORF">PPERSA_03445</name>
</gene>
<reference evidence="7 8" key="1">
    <citation type="journal article" date="2015" name="Sci. Rep.">
        <title>Genome of the facultative scuticociliatosis pathogen Pseudocohnilembus persalinus provides insight into its virulence through horizontal gene transfer.</title>
        <authorList>
            <person name="Xiong J."/>
            <person name="Wang G."/>
            <person name="Cheng J."/>
            <person name="Tian M."/>
            <person name="Pan X."/>
            <person name="Warren A."/>
            <person name="Jiang C."/>
            <person name="Yuan D."/>
            <person name="Miao W."/>
        </authorList>
    </citation>
    <scope>NUCLEOTIDE SEQUENCE [LARGE SCALE GENOMIC DNA]</scope>
    <source>
        <strain evidence="7">36N120E</strain>
    </source>
</reference>
<name>A0A0V0QBL9_PSEPJ</name>
<evidence type="ECO:0000256" key="4">
    <source>
        <dbReference type="SAM" id="MobiDB-lite"/>
    </source>
</evidence>
<keyword evidence="3" id="KW-0175">Coiled coil</keyword>